<organism evidence="2">
    <name type="scientific">mine drainage metagenome</name>
    <dbReference type="NCBI Taxonomy" id="410659"/>
    <lineage>
        <taxon>unclassified sequences</taxon>
        <taxon>metagenomes</taxon>
        <taxon>ecological metagenomes</taxon>
    </lineage>
</organism>
<reference evidence="2" key="1">
    <citation type="submission" date="2016-10" db="EMBL/GenBank/DDBJ databases">
        <title>Sequence of Gallionella enrichment culture.</title>
        <authorList>
            <person name="Poehlein A."/>
            <person name="Muehling M."/>
            <person name="Daniel R."/>
        </authorList>
    </citation>
    <scope>NUCLEOTIDE SEQUENCE</scope>
</reference>
<evidence type="ECO:0000259" key="1">
    <source>
        <dbReference type="Pfam" id="PF01590"/>
    </source>
</evidence>
<gene>
    <name evidence="2" type="ORF">GALL_413880</name>
</gene>
<dbReference type="AlphaFoldDB" id="A0A1J5Q0Q7"/>
<evidence type="ECO:0000313" key="2">
    <source>
        <dbReference type="EMBL" id="OIQ76922.1"/>
    </source>
</evidence>
<dbReference type="EMBL" id="MLJW01001738">
    <property type="protein sequence ID" value="OIQ76922.1"/>
    <property type="molecule type" value="Genomic_DNA"/>
</dbReference>
<dbReference type="InterPro" id="IPR029016">
    <property type="entry name" value="GAF-like_dom_sf"/>
</dbReference>
<protein>
    <recommendedName>
        <fullName evidence="1">GAF domain-containing protein</fullName>
    </recommendedName>
</protein>
<sequence>MLDSRLAREVQLQAEVFERIDDDAARALRRLDSAVDVATDRVDLGRHAVHAFGSLDGCLAALFLVAADGGDLRIEAAFGSAARPYWLAMDEGRVPRISADPRRPGGRGIGARAWRSGEIVCADAWACEALLEPWQSIGRELGFRSSVALPLRDGRGGTLALLCAYSTWPGFFSTPRVMRLLRHAQRRHGAALRALRAEARAPDPKRRGIEPTA</sequence>
<name>A0A1J5Q0Q7_9ZZZZ</name>
<dbReference type="SUPFAM" id="SSF55781">
    <property type="entry name" value="GAF domain-like"/>
    <property type="match status" value="1"/>
</dbReference>
<dbReference type="Pfam" id="PF01590">
    <property type="entry name" value="GAF"/>
    <property type="match status" value="1"/>
</dbReference>
<accession>A0A1J5Q0Q7</accession>
<feature type="domain" description="GAF" evidence="1">
    <location>
        <begin position="61"/>
        <end position="182"/>
    </location>
</feature>
<comment type="caution">
    <text evidence="2">The sequence shown here is derived from an EMBL/GenBank/DDBJ whole genome shotgun (WGS) entry which is preliminary data.</text>
</comment>
<proteinExistence type="predicted"/>
<dbReference type="Gene3D" id="3.30.450.40">
    <property type="match status" value="1"/>
</dbReference>
<dbReference type="InterPro" id="IPR003018">
    <property type="entry name" value="GAF"/>
</dbReference>